<evidence type="ECO:0000256" key="1">
    <source>
        <dbReference type="SAM" id="Phobius"/>
    </source>
</evidence>
<protein>
    <submittedName>
        <fullName evidence="2">Uncharacterized protein</fullName>
    </submittedName>
</protein>
<keyword evidence="3" id="KW-1185">Reference proteome</keyword>
<dbReference type="Proteomes" id="UP000054524">
    <property type="component" value="Unassembled WGS sequence"/>
</dbReference>
<organism evidence="2 3">
    <name type="scientific">Nematocida ausubeli (strain ATCC PRA-371 / ERTm2)</name>
    <name type="common">Nematode killer fungus</name>
    <dbReference type="NCBI Taxonomy" id="1913371"/>
    <lineage>
        <taxon>Eukaryota</taxon>
        <taxon>Fungi</taxon>
        <taxon>Fungi incertae sedis</taxon>
        <taxon>Microsporidia</taxon>
        <taxon>Nematocida</taxon>
    </lineage>
</organism>
<comment type="caution">
    <text evidence="2">The sequence shown here is derived from an EMBL/GenBank/DDBJ whole genome shotgun (WGS) entry which is preliminary data.</text>
</comment>
<evidence type="ECO:0000313" key="2">
    <source>
        <dbReference type="EMBL" id="KFG26637.1"/>
    </source>
</evidence>
<dbReference type="EMBL" id="AKIJ01000002">
    <property type="protein sequence ID" value="KFG26637.1"/>
    <property type="molecule type" value="Genomic_DNA"/>
</dbReference>
<keyword evidence="1" id="KW-0472">Membrane</keyword>
<dbReference type="GeneID" id="77675761"/>
<dbReference type="AlphaFoldDB" id="A0A086J3B9"/>
<name>A0A086J3B9_NEMA1</name>
<dbReference type="HOGENOM" id="CLU_1938712_0_0_1"/>
<gene>
    <name evidence="2" type="ORF">NESG_00788</name>
</gene>
<feature type="transmembrane region" description="Helical" evidence="1">
    <location>
        <begin position="28"/>
        <end position="54"/>
    </location>
</feature>
<keyword evidence="1" id="KW-1133">Transmembrane helix</keyword>
<sequence length="130" mass="15062">MIEETVETYKSLLCSKAEYVWGEIKAFLTARLTICISVGIGMVLICGLIIFLMFKVTSVCIHRHNRNRRGCICFKRNAPRRKNATNQPVDISLLDMKLINERHALLQNRDYYQYETASIIEGRCLNIVDY</sequence>
<accession>A0A086J3B9</accession>
<proteinExistence type="predicted"/>
<reference evidence="2 3" key="1">
    <citation type="journal article" date="2014" name="Genome Announc.">
        <title>Genome Sequence of the Microsporidian Species Nematocida sp1 Strain ERTm6 (ATCC PRA-372).</title>
        <authorList>
            <person name="Bakowski M.A."/>
            <person name="Priest M."/>
            <person name="Young S."/>
            <person name="Cuomo C.A."/>
            <person name="Troemel E.R."/>
        </authorList>
    </citation>
    <scope>NUCLEOTIDE SEQUENCE [LARGE SCALE GENOMIC DNA]</scope>
    <source>
        <strain evidence="2 3">ERTm6</strain>
    </source>
</reference>
<evidence type="ECO:0000313" key="3">
    <source>
        <dbReference type="Proteomes" id="UP000054524"/>
    </source>
</evidence>
<keyword evidence="1" id="KW-0812">Transmembrane</keyword>
<dbReference type="RefSeq" id="XP_052905192.1">
    <property type="nucleotide sequence ID" value="XM_053048432.1"/>
</dbReference>